<dbReference type="Gene3D" id="3.40.50.1240">
    <property type="entry name" value="Phosphoglycerate mutase-like"/>
    <property type="match status" value="1"/>
</dbReference>
<comment type="caution">
    <text evidence="1">The sequence shown here is derived from an EMBL/GenBank/DDBJ whole genome shotgun (WGS) entry which is preliminary data.</text>
</comment>
<evidence type="ECO:0000313" key="1">
    <source>
        <dbReference type="EMBL" id="MDG0812846.1"/>
    </source>
</evidence>
<reference evidence="1" key="1">
    <citation type="submission" date="2022-10" db="EMBL/GenBank/DDBJ databases">
        <title>Comparative genomic analysis of Cohnella hashimotonis sp. nov., isolated from the International Space Station.</title>
        <authorList>
            <person name="Simpson A."/>
            <person name="Venkateswaran K."/>
        </authorList>
    </citation>
    <scope>NUCLEOTIDE SEQUENCE</scope>
    <source>
        <strain evidence="1">DSM 28161</strain>
    </source>
</reference>
<dbReference type="Proteomes" id="UP001153404">
    <property type="component" value="Unassembled WGS sequence"/>
</dbReference>
<proteinExistence type="predicted"/>
<protein>
    <submittedName>
        <fullName evidence="1">Histidine phosphatase family protein</fullName>
    </submittedName>
</protein>
<name>A0A9X4QV21_9BACL</name>
<dbReference type="AlphaFoldDB" id="A0A9X4QV21"/>
<dbReference type="InterPro" id="IPR029033">
    <property type="entry name" value="His_PPase_superfam"/>
</dbReference>
<sequence>MDSLREGGYIFYSRHGEATEGSDQANLSFQDCTTQRNLSALGRMQAVLYGDIFKRRRIPVSLPIVVSPFCRAIETAALAFRTDNMKVDPLGYDIYRLSGNLDQMERSRILNDLGKTLEAQPPEGSNTVIISHSFPAGVGLGPIPDMGTVVVRPHGRGKGFDVVARLSLEEFNRLGG</sequence>
<keyword evidence="2" id="KW-1185">Reference proteome</keyword>
<dbReference type="CDD" id="cd07040">
    <property type="entry name" value="HP"/>
    <property type="match status" value="1"/>
</dbReference>
<dbReference type="InterPro" id="IPR013078">
    <property type="entry name" value="His_Pase_superF_clade-1"/>
</dbReference>
<dbReference type="EMBL" id="JAPDIA010000008">
    <property type="protein sequence ID" value="MDG0812846.1"/>
    <property type="molecule type" value="Genomic_DNA"/>
</dbReference>
<accession>A0A9X4QV21</accession>
<gene>
    <name evidence="1" type="ORF">OMP40_28625</name>
</gene>
<organism evidence="1 2">
    <name type="scientific">Cohnella rhizosphaerae</name>
    <dbReference type="NCBI Taxonomy" id="1457232"/>
    <lineage>
        <taxon>Bacteria</taxon>
        <taxon>Bacillati</taxon>
        <taxon>Bacillota</taxon>
        <taxon>Bacilli</taxon>
        <taxon>Bacillales</taxon>
        <taxon>Paenibacillaceae</taxon>
        <taxon>Cohnella</taxon>
    </lineage>
</organism>
<evidence type="ECO:0000313" key="2">
    <source>
        <dbReference type="Proteomes" id="UP001153404"/>
    </source>
</evidence>
<dbReference type="SUPFAM" id="SSF53254">
    <property type="entry name" value="Phosphoglycerate mutase-like"/>
    <property type="match status" value="1"/>
</dbReference>
<dbReference type="Pfam" id="PF00300">
    <property type="entry name" value="His_Phos_1"/>
    <property type="match status" value="1"/>
</dbReference>